<dbReference type="GO" id="GO:0051603">
    <property type="term" value="P:proteolysis involved in protein catabolic process"/>
    <property type="evidence" value="ECO:0007669"/>
    <property type="project" value="TreeGrafter"/>
</dbReference>
<dbReference type="PROSITE" id="PS51257">
    <property type="entry name" value="PROKAR_LIPOPROTEIN"/>
    <property type="match status" value="1"/>
</dbReference>
<evidence type="ECO:0000259" key="8">
    <source>
        <dbReference type="Pfam" id="PF01435"/>
    </source>
</evidence>
<keyword evidence="1 6" id="KW-0645">Protease</keyword>
<dbReference type="RefSeq" id="WP_065272940.1">
    <property type="nucleotide sequence ID" value="NZ_CP015124.1"/>
</dbReference>
<comment type="cofactor">
    <cofactor evidence="6">
        <name>Zn(2+)</name>
        <dbReference type="ChEBI" id="CHEBI:29105"/>
    </cofactor>
    <text evidence="6">Binds 1 zinc ion per subunit.</text>
</comment>
<evidence type="ECO:0000313" key="12">
    <source>
        <dbReference type="Proteomes" id="UP001218364"/>
    </source>
</evidence>
<dbReference type="EMBL" id="CP015124">
    <property type="protein sequence ID" value="ANP38254.1"/>
    <property type="molecule type" value="Genomic_DNA"/>
</dbReference>
<evidence type="ECO:0000256" key="4">
    <source>
        <dbReference type="ARBA" id="ARBA00022833"/>
    </source>
</evidence>
<evidence type="ECO:0000256" key="6">
    <source>
        <dbReference type="RuleBase" id="RU003983"/>
    </source>
</evidence>
<dbReference type="Proteomes" id="UP000092565">
    <property type="component" value="Chromosome"/>
</dbReference>
<evidence type="ECO:0000256" key="1">
    <source>
        <dbReference type="ARBA" id="ARBA00022670"/>
    </source>
</evidence>
<evidence type="ECO:0000256" key="2">
    <source>
        <dbReference type="ARBA" id="ARBA00022723"/>
    </source>
</evidence>
<keyword evidence="11" id="KW-1185">Reference proteome</keyword>
<dbReference type="EC" id="3.4.24.-" evidence="10"/>
<dbReference type="InterPro" id="IPR051156">
    <property type="entry name" value="Mito/Outer_Membr_Metalloprot"/>
</dbReference>
<dbReference type="AlphaFoldDB" id="A0A1B0ZVX3"/>
<organism evidence="9 11">
    <name type="scientific">Phaeobacter gallaeciensis</name>
    <dbReference type="NCBI Taxonomy" id="60890"/>
    <lineage>
        <taxon>Bacteria</taxon>
        <taxon>Pseudomonadati</taxon>
        <taxon>Pseudomonadota</taxon>
        <taxon>Alphaproteobacteria</taxon>
        <taxon>Rhodobacterales</taxon>
        <taxon>Roseobacteraceae</taxon>
        <taxon>Phaeobacter</taxon>
    </lineage>
</organism>
<sequence length="244" mass="25520">MRSILKTVSLCALSVLSACGVPGAPPLGGGAVAPATSGARVSGLSPAEARPTFATVASRVEPVAERTCRTQTSGMNCDYLIRIDPDAKAPPNAYQSLSQSGRPVITFTRSMLGQIANADELAFVMSHEAAHHIRAHLARQQQNAVAGSVLLAGLATLAGGSAADISNAQDLGAIVGARGYSKEFELEADQLGTIITHQAGYRPSVGVQFFYRLPDPGDKFLGSHPANPDRVRVVQQTITRYGLN</sequence>
<dbReference type="Proteomes" id="UP001218364">
    <property type="component" value="Unassembled WGS sequence"/>
</dbReference>
<evidence type="ECO:0000256" key="5">
    <source>
        <dbReference type="ARBA" id="ARBA00023049"/>
    </source>
</evidence>
<comment type="similarity">
    <text evidence="6">Belongs to the peptidase M48 family.</text>
</comment>
<keyword evidence="3 6" id="KW-0378">Hydrolase</keyword>
<feature type="chain" id="PRO_5044370104" evidence="7">
    <location>
        <begin position="21"/>
        <end position="244"/>
    </location>
</feature>
<gene>
    <name evidence="9" type="ORF">JL2886_03375</name>
    <name evidence="10" type="ORF">PXK24_11815</name>
</gene>
<dbReference type="GO" id="GO:0046872">
    <property type="term" value="F:metal ion binding"/>
    <property type="evidence" value="ECO:0007669"/>
    <property type="project" value="UniProtKB-KW"/>
</dbReference>
<reference evidence="10 12" key="2">
    <citation type="submission" date="2023-02" db="EMBL/GenBank/DDBJ databases">
        <title>Population genomics of bacteria associated with diatom.</title>
        <authorList>
            <person name="Xie J."/>
            <person name="Wang H."/>
        </authorList>
    </citation>
    <scope>NUCLEOTIDE SEQUENCE [LARGE SCALE GENOMIC DNA]</scope>
    <source>
        <strain evidence="10 12">PT47_8</strain>
    </source>
</reference>
<dbReference type="PANTHER" id="PTHR22726:SF1">
    <property type="entry name" value="METALLOENDOPEPTIDASE OMA1, MITOCHONDRIAL"/>
    <property type="match status" value="1"/>
</dbReference>
<dbReference type="InterPro" id="IPR001915">
    <property type="entry name" value="Peptidase_M48"/>
</dbReference>
<keyword evidence="4 6" id="KW-0862">Zinc</keyword>
<evidence type="ECO:0000313" key="11">
    <source>
        <dbReference type="Proteomes" id="UP000092565"/>
    </source>
</evidence>
<dbReference type="PANTHER" id="PTHR22726">
    <property type="entry name" value="METALLOENDOPEPTIDASE OMA1"/>
    <property type="match status" value="1"/>
</dbReference>
<dbReference type="Pfam" id="PF01435">
    <property type="entry name" value="Peptidase_M48"/>
    <property type="match status" value="1"/>
</dbReference>
<evidence type="ECO:0000256" key="7">
    <source>
        <dbReference type="SAM" id="SignalP"/>
    </source>
</evidence>
<dbReference type="OrthoDB" id="7338723at2"/>
<accession>A0A1B0ZVX3</accession>
<dbReference type="EMBL" id="JARCJK010000005">
    <property type="protein sequence ID" value="MDE4166381.1"/>
    <property type="molecule type" value="Genomic_DNA"/>
</dbReference>
<dbReference type="PATRIC" id="fig|60890.4.peg.3289"/>
<dbReference type="GO" id="GO:0004222">
    <property type="term" value="F:metalloendopeptidase activity"/>
    <property type="evidence" value="ECO:0007669"/>
    <property type="project" value="InterPro"/>
</dbReference>
<evidence type="ECO:0000256" key="3">
    <source>
        <dbReference type="ARBA" id="ARBA00022801"/>
    </source>
</evidence>
<dbReference type="GO" id="GO:0016020">
    <property type="term" value="C:membrane"/>
    <property type="evidence" value="ECO:0007669"/>
    <property type="project" value="TreeGrafter"/>
</dbReference>
<name>A0A1B0ZVX3_9RHOB</name>
<keyword evidence="2" id="KW-0479">Metal-binding</keyword>
<keyword evidence="7" id="KW-0732">Signal</keyword>
<protein>
    <submittedName>
        <fullName evidence="10">M48 family metalloprotease</fullName>
        <ecNumber evidence="10">3.4.24.-</ecNumber>
    </submittedName>
    <submittedName>
        <fullName evidence="9">Peptidase M48</fullName>
    </submittedName>
</protein>
<feature type="domain" description="Peptidase M48" evidence="8">
    <location>
        <begin position="90"/>
        <end position="236"/>
    </location>
</feature>
<evidence type="ECO:0000313" key="9">
    <source>
        <dbReference type="EMBL" id="ANP38254.1"/>
    </source>
</evidence>
<keyword evidence="5 6" id="KW-0482">Metalloprotease</keyword>
<proteinExistence type="inferred from homology"/>
<reference evidence="9 11" key="1">
    <citation type="submission" date="2016-04" db="EMBL/GenBank/DDBJ databases">
        <authorList>
            <person name="Evans L.H."/>
            <person name="Alamgir A."/>
            <person name="Owens N."/>
            <person name="Weber N.D."/>
            <person name="Virtaneva K."/>
            <person name="Barbian K."/>
            <person name="Babar A."/>
            <person name="Rosenke K."/>
        </authorList>
    </citation>
    <scope>NUCLEOTIDE SEQUENCE [LARGE SCALE GENOMIC DNA]</scope>
    <source>
        <strain evidence="9 11">JL2886</strain>
    </source>
</reference>
<evidence type="ECO:0000313" key="10">
    <source>
        <dbReference type="EMBL" id="MDE4166381.1"/>
    </source>
</evidence>
<feature type="signal peptide" evidence="7">
    <location>
        <begin position="1"/>
        <end position="20"/>
    </location>
</feature>
<dbReference type="Gene3D" id="3.30.2010.10">
    <property type="entry name" value="Metalloproteases ('zincins'), catalytic domain"/>
    <property type="match status" value="1"/>
</dbReference>